<dbReference type="Gene3D" id="3.30.40.10">
    <property type="entry name" value="Zinc/RING finger domain, C3HC4 (zinc finger)"/>
    <property type="match status" value="1"/>
</dbReference>
<sequence>MEYGKTCKTQDKPFVAALYSEDLCHTTAVQSLMQYNYHKVDIMEAVKRFIDLHGHTYFSAEDLLKLVLERHTYQYAVSSSMLHIETDCPETQIPIIKEEDTESILEENRRIEESKLCKICLENKVNVVFLPCGHICACLDCSPAIRKCAICREFIKKCNETLTLAQQEETINGTVSG</sequence>
<organism evidence="5 6">
    <name type="scientific">Mytilus edulis</name>
    <name type="common">Blue mussel</name>
    <dbReference type="NCBI Taxonomy" id="6550"/>
    <lineage>
        <taxon>Eukaryota</taxon>
        <taxon>Metazoa</taxon>
        <taxon>Spiralia</taxon>
        <taxon>Lophotrochozoa</taxon>
        <taxon>Mollusca</taxon>
        <taxon>Bivalvia</taxon>
        <taxon>Autobranchia</taxon>
        <taxon>Pteriomorphia</taxon>
        <taxon>Mytilida</taxon>
        <taxon>Mytiloidea</taxon>
        <taxon>Mytilidae</taxon>
        <taxon>Mytilinae</taxon>
        <taxon>Mytilus</taxon>
    </lineage>
</organism>
<dbReference type="InterPro" id="IPR051728">
    <property type="entry name" value="RING-FYVE_E3_ubiquitin-ligase"/>
</dbReference>
<keyword evidence="1 3" id="KW-0863">Zinc-finger</keyword>
<dbReference type="PANTHER" id="PTHR14879:SF5">
    <property type="entry name" value="RING-TYPE DOMAIN-CONTAINING PROTEIN"/>
    <property type="match status" value="1"/>
</dbReference>
<proteinExistence type="predicted"/>
<dbReference type="GO" id="GO:0008270">
    <property type="term" value="F:zinc ion binding"/>
    <property type="evidence" value="ECO:0007669"/>
    <property type="project" value="UniProtKB-KW"/>
</dbReference>
<dbReference type="PANTHER" id="PTHR14879">
    <property type="entry name" value="CASPASE REGULATOR, RING FINGER DOMAIN-CONTAINING"/>
    <property type="match status" value="1"/>
</dbReference>
<protein>
    <recommendedName>
        <fullName evidence="4">RING-type domain-containing protein</fullName>
    </recommendedName>
</protein>
<evidence type="ECO:0000256" key="2">
    <source>
        <dbReference type="ARBA" id="ARBA00022833"/>
    </source>
</evidence>
<dbReference type="AlphaFoldDB" id="A0A8S3S1Z6"/>
<evidence type="ECO:0000256" key="3">
    <source>
        <dbReference type="PROSITE-ProRule" id="PRU00175"/>
    </source>
</evidence>
<dbReference type="Pfam" id="PF13920">
    <property type="entry name" value="zf-C3HC4_3"/>
    <property type="match status" value="1"/>
</dbReference>
<name>A0A8S3S1Z6_MYTED</name>
<keyword evidence="6" id="KW-1185">Reference proteome</keyword>
<evidence type="ECO:0000313" key="6">
    <source>
        <dbReference type="Proteomes" id="UP000683360"/>
    </source>
</evidence>
<evidence type="ECO:0000313" key="5">
    <source>
        <dbReference type="EMBL" id="CAG2212464.1"/>
    </source>
</evidence>
<evidence type="ECO:0000256" key="1">
    <source>
        <dbReference type="ARBA" id="ARBA00022771"/>
    </source>
</evidence>
<dbReference type="Proteomes" id="UP000683360">
    <property type="component" value="Unassembled WGS sequence"/>
</dbReference>
<dbReference type="SUPFAM" id="SSF57924">
    <property type="entry name" value="Inhibitor of apoptosis (IAP) repeat"/>
    <property type="match status" value="1"/>
</dbReference>
<keyword evidence="1 3" id="KW-0479">Metal-binding</keyword>
<dbReference type="PROSITE" id="PS50089">
    <property type="entry name" value="ZF_RING_2"/>
    <property type="match status" value="1"/>
</dbReference>
<comment type="caution">
    <text evidence="5">The sequence shown here is derived from an EMBL/GenBank/DDBJ whole genome shotgun (WGS) entry which is preliminary data.</text>
</comment>
<gene>
    <name evidence="5" type="ORF">MEDL_26420</name>
</gene>
<dbReference type="InterPro" id="IPR001841">
    <property type="entry name" value="Znf_RING"/>
</dbReference>
<dbReference type="EMBL" id="CAJPWZ010001299">
    <property type="protein sequence ID" value="CAG2212464.1"/>
    <property type="molecule type" value="Genomic_DNA"/>
</dbReference>
<dbReference type="InterPro" id="IPR013083">
    <property type="entry name" value="Znf_RING/FYVE/PHD"/>
</dbReference>
<feature type="domain" description="RING-type" evidence="4">
    <location>
        <begin position="117"/>
        <end position="152"/>
    </location>
</feature>
<accession>A0A8S3S1Z6</accession>
<evidence type="ECO:0000259" key="4">
    <source>
        <dbReference type="PROSITE" id="PS50089"/>
    </source>
</evidence>
<reference evidence="5" key="1">
    <citation type="submission" date="2021-03" db="EMBL/GenBank/DDBJ databases">
        <authorList>
            <person name="Bekaert M."/>
        </authorList>
    </citation>
    <scope>NUCLEOTIDE SEQUENCE</scope>
</reference>
<keyword evidence="2" id="KW-0862">Zinc</keyword>
<dbReference type="OrthoDB" id="10251804at2759"/>